<feature type="transmembrane region" description="Helical" evidence="6">
    <location>
        <begin position="163"/>
        <end position="186"/>
    </location>
</feature>
<protein>
    <submittedName>
        <fullName evidence="7">MFS transporter</fullName>
    </submittedName>
</protein>
<dbReference type="Gene3D" id="1.20.1250.20">
    <property type="entry name" value="MFS general substrate transporter like domains"/>
    <property type="match status" value="1"/>
</dbReference>
<evidence type="ECO:0000313" key="8">
    <source>
        <dbReference type="Proteomes" id="UP001415169"/>
    </source>
</evidence>
<dbReference type="PANTHER" id="PTHR23513">
    <property type="entry name" value="INTEGRAL MEMBRANE EFFLUX PROTEIN-RELATED"/>
    <property type="match status" value="1"/>
</dbReference>
<name>A0ABP7ZEA5_9MICO</name>
<feature type="transmembrane region" description="Helical" evidence="6">
    <location>
        <begin position="228"/>
        <end position="249"/>
    </location>
</feature>
<keyword evidence="4 6" id="KW-1133">Transmembrane helix</keyword>
<feature type="transmembrane region" description="Helical" evidence="6">
    <location>
        <begin position="293"/>
        <end position="313"/>
    </location>
</feature>
<organism evidence="7 8">
    <name type="scientific">Gryllotalpicola daejeonensis</name>
    <dbReference type="NCBI Taxonomy" id="993087"/>
    <lineage>
        <taxon>Bacteria</taxon>
        <taxon>Bacillati</taxon>
        <taxon>Actinomycetota</taxon>
        <taxon>Actinomycetes</taxon>
        <taxon>Micrococcales</taxon>
        <taxon>Microbacteriaceae</taxon>
        <taxon>Gryllotalpicola</taxon>
    </lineage>
</organism>
<dbReference type="PANTHER" id="PTHR23513:SF6">
    <property type="entry name" value="MAJOR FACILITATOR SUPERFAMILY ASSOCIATED DOMAIN-CONTAINING PROTEIN"/>
    <property type="match status" value="1"/>
</dbReference>
<feature type="transmembrane region" description="Helical" evidence="6">
    <location>
        <begin position="261"/>
        <end position="281"/>
    </location>
</feature>
<evidence type="ECO:0000256" key="3">
    <source>
        <dbReference type="ARBA" id="ARBA00022692"/>
    </source>
</evidence>
<dbReference type="SUPFAM" id="SSF103473">
    <property type="entry name" value="MFS general substrate transporter"/>
    <property type="match status" value="1"/>
</dbReference>
<keyword evidence="5 6" id="KW-0472">Membrane</keyword>
<dbReference type="Pfam" id="PF07690">
    <property type="entry name" value="MFS_1"/>
    <property type="match status" value="1"/>
</dbReference>
<reference evidence="7" key="1">
    <citation type="journal article" date="2014" name="Int. J. Syst. Evol. Microbiol.">
        <title>Complete genome of a new Firmicutes species belonging to the dominant human colonic microbiota ('Ruminococcus bicirculans') reveals two chromosomes and a selective capacity to utilize plant glucans.</title>
        <authorList>
            <consortium name="NISC Comparative Sequencing Program"/>
            <person name="Wegmann U."/>
            <person name="Louis P."/>
            <person name="Goesmann A."/>
            <person name="Henrissat B."/>
            <person name="Duncan S.H."/>
            <person name="Flint H.J."/>
        </authorList>
    </citation>
    <scope>NUCLEOTIDE SEQUENCE</scope>
    <source>
        <strain evidence="7">JCM 17590</strain>
    </source>
</reference>
<dbReference type="InterPro" id="IPR036259">
    <property type="entry name" value="MFS_trans_sf"/>
</dbReference>
<dbReference type="Proteomes" id="UP001415169">
    <property type="component" value="Unassembled WGS sequence"/>
</dbReference>
<feature type="transmembrane region" description="Helical" evidence="6">
    <location>
        <begin position="82"/>
        <end position="103"/>
    </location>
</feature>
<comment type="caution">
    <text evidence="7">The sequence shown here is derived from an EMBL/GenBank/DDBJ whole genome shotgun (WGS) entry which is preliminary data.</text>
</comment>
<evidence type="ECO:0000256" key="4">
    <source>
        <dbReference type="ARBA" id="ARBA00022989"/>
    </source>
</evidence>
<keyword evidence="8" id="KW-1185">Reference proteome</keyword>
<evidence type="ECO:0000256" key="2">
    <source>
        <dbReference type="ARBA" id="ARBA00022475"/>
    </source>
</evidence>
<accession>A0ABP7ZEA5</accession>
<evidence type="ECO:0000256" key="5">
    <source>
        <dbReference type="ARBA" id="ARBA00023136"/>
    </source>
</evidence>
<evidence type="ECO:0000313" key="7">
    <source>
        <dbReference type="EMBL" id="GAA4155118.1"/>
    </source>
</evidence>
<feature type="transmembrane region" description="Helical" evidence="6">
    <location>
        <begin position="325"/>
        <end position="342"/>
    </location>
</feature>
<reference evidence="7" key="2">
    <citation type="submission" date="2023-12" db="EMBL/GenBank/DDBJ databases">
        <authorList>
            <person name="Sun Q."/>
            <person name="Inoue M."/>
        </authorList>
    </citation>
    <scope>NUCLEOTIDE SEQUENCE</scope>
    <source>
        <strain evidence="7">JCM 17590</strain>
    </source>
</reference>
<comment type="subcellular location">
    <subcellularLocation>
        <location evidence="1">Cell membrane</location>
        <topology evidence="1">Multi-pass membrane protein</topology>
    </subcellularLocation>
</comment>
<feature type="transmembrane region" description="Helical" evidence="6">
    <location>
        <begin position="363"/>
        <end position="380"/>
    </location>
</feature>
<keyword evidence="2" id="KW-1003">Cell membrane</keyword>
<dbReference type="EMBL" id="BAABBV010000001">
    <property type="protein sequence ID" value="GAA4155118.1"/>
    <property type="molecule type" value="Genomic_DNA"/>
</dbReference>
<feature type="transmembrane region" description="Helical" evidence="6">
    <location>
        <begin position="386"/>
        <end position="406"/>
    </location>
</feature>
<dbReference type="CDD" id="cd06173">
    <property type="entry name" value="MFS_MefA_like"/>
    <property type="match status" value="1"/>
</dbReference>
<dbReference type="InterPro" id="IPR011701">
    <property type="entry name" value="MFS"/>
</dbReference>
<keyword evidence="3 6" id="KW-0812">Transmembrane</keyword>
<proteinExistence type="predicted"/>
<evidence type="ECO:0000256" key="1">
    <source>
        <dbReference type="ARBA" id="ARBA00004651"/>
    </source>
</evidence>
<sequence>MTAADPELVLRRIPDFRRLWASNALGDVGAAFASLALSVTAVVALHASAFEVAVITALGNGAYLVLGVPAGVWADRMPAKRLLVAADLARFAAVGSVPVAYFAHALTVPHLMLAAAVTSAANVVFEVAHTTALPTVVGRGRVAQASAALQGADSTVNVIGPGIAGWLIALTSAPAAFLVTAVVHLASSLSAASMSASRTRIETPYPPFWTSVATGLGFVFRRPLQRTFMLAAATINFGAGFISAAYVLFALRTLHLSPATYGVILAIGAVGGILASLIAMRVRKRVGEIRTQLLCYALIPVAFAPAPLAQHLPVPPAVSMTVAEFLLNLIIVVAAIASSGVYPRITPPELFGRVTAARRTITMGVLPLGTLLGGALATVIGYAPTLWVGTGVIACSALVMTASPIVGMRDLPPELEVHTG</sequence>
<gene>
    <name evidence="7" type="ORF">GCM10022286_03670</name>
</gene>
<evidence type="ECO:0000256" key="6">
    <source>
        <dbReference type="SAM" id="Phobius"/>
    </source>
</evidence>
<feature type="transmembrane region" description="Helical" evidence="6">
    <location>
        <begin position="52"/>
        <end position="73"/>
    </location>
</feature>
<dbReference type="RefSeq" id="WP_344790033.1">
    <property type="nucleotide sequence ID" value="NZ_BAABBV010000001.1"/>
</dbReference>
<feature type="transmembrane region" description="Helical" evidence="6">
    <location>
        <begin position="20"/>
        <end position="46"/>
    </location>
</feature>